<dbReference type="Gene3D" id="2.40.30.30">
    <property type="entry name" value="Riboflavin kinase-like"/>
    <property type="match status" value="1"/>
</dbReference>
<gene>
    <name evidence="17" type="ORF">EV666_101348</name>
</gene>
<dbReference type="RefSeq" id="WP_132002044.1">
    <property type="nucleotide sequence ID" value="NZ_JBHUNN010000002.1"/>
</dbReference>
<evidence type="ECO:0000256" key="4">
    <source>
        <dbReference type="ARBA" id="ARBA00022630"/>
    </source>
</evidence>
<keyword evidence="5 15" id="KW-0288">FMN</keyword>
<evidence type="ECO:0000313" key="18">
    <source>
        <dbReference type="Proteomes" id="UP000294881"/>
    </source>
</evidence>
<keyword evidence="12" id="KW-0511">Multifunctional enzyme</keyword>
<keyword evidence="6 15" id="KW-0808">Transferase</keyword>
<comment type="function">
    <text evidence="1">Catalyzes the phosphorylation of riboflavin to FMN followed by the adenylation of FMN to FAD.</text>
</comment>
<dbReference type="InterPro" id="IPR015865">
    <property type="entry name" value="Riboflavin_kinase_bac/euk"/>
</dbReference>
<comment type="catalytic activity">
    <reaction evidence="13 15">
        <text>riboflavin + ATP = FMN + ADP + H(+)</text>
        <dbReference type="Rhea" id="RHEA:14357"/>
        <dbReference type="ChEBI" id="CHEBI:15378"/>
        <dbReference type="ChEBI" id="CHEBI:30616"/>
        <dbReference type="ChEBI" id="CHEBI:57986"/>
        <dbReference type="ChEBI" id="CHEBI:58210"/>
        <dbReference type="ChEBI" id="CHEBI:456216"/>
        <dbReference type="EC" id="2.7.1.26"/>
    </reaction>
</comment>
<dbReference type="GO" id="GO:0009398">
    <property type="term" value="P:FMN biosynthetic process"/>
    <property type="evidence" value="ECO:0007669"/>
    <property type="project" value="UniProtKB-UniRule"/>
</dbReference>
<dbReference type="Gene3D" id="3.40.50.620">
    <property type="entry name" value="HUPs"/>
    <property type="match status" value="1"/>
</dbReference>
<dbReference type="InterPro" id="IPR023468">
    <property type="entry name" value="Riboflavin_kinase"/>
</dbReference>
<evidence type="ECO:0000313" key="17">
    <source>
        <dbReference type="EMBL" id="TCO16097.1"/>
    </source>
</evidence>
<keyword evidence="11 15" id="KW-0067">ATP-binding</keyword>
<protein>
    <recommendedName>
        <fullName evidence="15">Riboflavin biosynthesis protein</fullName>
    </recommendedName>
    <domain>
        <recommendedName>
            <fullName evidence="15">Riboflavin kinase</fullName>
            <ecNumber evidence="15">2.7.1.26</ecNumber>
        </recommendedName>
        <alternativeName>
            <fullName evidence="15">Flavokinase</fullName>
        </alternativeName>
    </domain>
    <domain>
        <recommendedName>
            <fullName evidence="15">FMN adenylyltransferase</fullName>
            <ecNumber evidence="15">2.7.7.2</ecNumber>
        </recommendedName>
        <alternativeName>
            <fullName evidence="15">FAD pyrophosphorylase</fullName>
        </alternativeName>
        <alternativeName>
            <fullName evidence="15">FAD synthase</fullName>
        </alternativeName>
    </domain>
</protein>
<dbReference type="GO" id="GO:0008531">
    <property type="term" value="F:riboflavin kinase activity"/>
    <property type="evidence" value="ECO:0007669"/>
    <property type="project" value="UniProtKB-UniRule"/>
</dbReference>
<dbReference type="AlphaFoldDB" id="A0A4R2GYE9"/>
<dbReference type="InterPro" id="IPR014729">
    <property type="entry name" value="Rossmann-like_a/b/a_fold"/>
</dbReference>
<dbReference type="EMBL" id="SLWL01000001">
    <property type="protein sequence ID" value="TCO16097.1"/>
    <property type="molecule type" value="Genomic_DNA"/>
</dbReference>
<dbReference type="EC" id="2.7.1.26" evidence="15"/>
<accession>A0A4R2GYE9</accession>
<dbReference type="PIRSF" id="PIRSF004491">
    <property type="entry name" value="FAD_Synth"/>
    <property type="match status" value="1"/>
</dbReference>
<evidence type="ECO:0000256" key="15">
    <source>
        <dbReference type="PIRNR" id="PIRNR004491"/>
    </source>
</evidence>
<evidence type="ECO:0000256" key="11">
    <source>
        <dbReference type="ARBA" id="ARBA00022840"/>
    </source>
</evidence>
<dbReference type="SMART" id="SM00904">
    <property type="entry name" value="Flavokinase"/>
    <property type="match status" value="1"/>
</dbReference>
<evidence type="ECO:0000256" key="14">
    <source>
        <dbReference type="ARBA" id="ARBA00049494"/>
    </source>
</evidence>
<evidence type="ECO:0000256" key="13">
    <source>
        <dbReference type="ARBA" id="ARBA00047880"/>
    </source>
</evidence>
<dbReference type="UniPathway" id="UPA00277">
    <property type="reaction ID" value="UER00407"/>
</dbReference>
<keyword evidence="9 15" id="KW-0418">Kinase</keyword>
<reference evidence="17 18" key="1">
    <citation type="submission" date="2019-03" db="EMBL/GenBank/DDBJ databases">
        <title>Genomic Encyclopedia of Type Strains, Phase IV (KMG-IV): sequencing the most valuable type-strain genomes for metagenomic binning, comparative biology and taxonomic classification.</title>
        <authorList>
            <person name="Goeker M."/>
        </authorList>
    </citation>
    <scope>NUCLEOTIDE SEQUENCE [LARGE SCALE GENOMIC DNA]</scope>
    <source>
        <strain evidence="17 18">DSM 22958</strain>
    </source>
</reference>
<evidence type="ECO:0000256" key="2">
    <source>
        <dbReference type="ARBA" id="ARBA00004726"/>
    </source>
</evidence>
<organism evidence="17 18">
    <name type="scientific">Camelimonas lactis</name>
    <dbReference type="NCBI Taxonomy" id="659006"/>
    <lineage>
        <taxon>Bacteria</taxon>
        <taxon>Pseudomonadati</taxon>
        <taxon>Pseudomonadota</taxon>
        <taxon>Alphaproteobacteria</taxon>
        <taxon>Hyphomicrobiales</taxon>
        <taxon>Chelatococcaceae</taxon>
        <taxon>Camelimonas</taxon>
    </lineage>
</organism>
<dbReference type="Proteomes" id="UP000294881">
    <property type="component" value="Unassembled WGS sequence"/>
</dbReference>
<comment type="catalytic activity">
    <reaction evidence="14 15">
        <text>FMN + ATP + H(+) = FAD + diphosphate</text>
        <dbReference type="Rhea" id="RHEA:17237"/>
        <dbReference type="ChEBI" id="CHEBI:15378"/>
        <dbReference type="ChEBI" id="CHEBI:30616"/>
        <dbReference type="ChEBI" id="CHEBI:33019"/>
        <dbReference type="ChEBI" id="CHEBI:57692"/>
        <dbReference type="ChEBI" id="CHEBI:58210"/>
        <dbReference type="EC" id="2.7.7.2"/>
    </reaction>
</comment>
<dbReference type="InterPro" id="IPR002606">
    <property type="entry name" value="Riboflavin_kinase_bac"/>
</dbReference>
<dbReference type="NCBIfam" id="TIGR00083">
    <property type="entry name" value="ribF"/>
    <property type="match status" value="1"/>
</dbReference>
<sequence>MVQAPQSGSRPAPDIFPALEQARPFLVQRCIDNAAEAALAGLPLGCGGDALARPVVAIGNFDGVHAGHRAVIAACRALADELGRPAAMLTFAPHPRSFFNPDKPVFRITPDGVEETLLARLGLDGMIVLPFNAALAAMTAQSFFDDLLVRGLGVSGVVVGHDFHFGKGREGSPAYLTARGASSGAPVRIVARVSDGDDEAGAVSSSRIRAALRLGDIAAANALLGYRWFVRGEVRHGQKIGRTLNYPTANIRLPDDCQLAHGIYAVRVLVDGVVHGGVASFGRRPTFDNGAPLLESFLFDFSGDLYGKTLDVEFLAFLRGEAKFDSIDDLVRQMDRDSAEARRILAADPPPPSVLG</sequence>
<dbReference type="GO" id="GO:0005524">
    <property type="term" value="F:ATP binding"/>
    <property type="evidence" value="ECO:0007669"/>
    <property type="project" value="UniProtKB-UniRule"/>
</dbReference>
<dbReference type="PANTHER" id="PTHR22749">
    <property type="entry name" value="RIBOFLAVIN KINASE/FMN ADENYLYLTRANSFERASE"/>
    <property type="match status" value="1"/>
</dbReference>
<comment type="similarity">
    <text evidence="15">Belongs to the ribF family.</text>
</comment>
<evidence type="ECO:0000256" key="10">
    <source>
        <dbReference type="ARBA" id="ARBA00022827"/>
    </source>
</evidence>
<evidence type="ECO:0000256" key="7">
    <source>
        <dbReference type="ARBA" id="ARBA00022695"/>
    </source>
</evidence>
<dbReference type="OrthoDB" id="9803667at2"/>
<evidence type="ECO:0000256" key="9">
    <source>
        <dbReference type="ARBA" id="ARBA00022777"/>
    </source>
</evidence>
<comment type="caution">
    <text evidence="17">The sequence shown here is derived from an EMBL/GenBank/DDBJ whole genome shotgun (WGS) entry which is preliminary data.</text>
</comment>
<evidence type="ECO:0000256" key="3">
    <source>
        <dbReference type="ARBA" id="ARBA00005201"/>
    </source>
</evidence>
<dbReference type="FunFam" id="3.40.50.620:FF:000021">
    <property type="entry name" value="Riboflavin biosynthesis protein"/>
    <property type="match status" value="1"/>
</dbReference>
<dbReference type="GO" id="GO:0009231">
    <property type="term" value="P:riboflavin biosynthetic process"/>
    <property type="evidence" value="ECO:0007669"/>
    <property type="project" value="InterPro"/>
</dbReference>
<dbReference type="InterPro" id="IPR023465">
    <property type="entry name" value="Riboflavin_kinase_dom_sf"/>
</dbReference>
<dbReference type="UniPathway" id="UPA00276">
    <property type="reaction ID" value="UER00406"/>
</dbReference>
<dbReference type="PANTHER" id="PTHR22749:SF6">
    <property type="entry name" value="RIBOFLAVIN KINASE"/>
    <property type="match status" value="1"/>
</dbReference>
<evidence type="ECO:0000256" key="5">
    <source>
        <dbReference type="ARBA" id="ARBA00022643"/>
    </source>
</evidence>
<comment type="pathway">
    <text evidence="3 15">Cofactor biosynthesis; FMN biosynthesis; FMN from riboflavin (ATP route): step 1/1.</text>
</comment>
<evidence type="ECO:0000256" key="8">
    <source>
        <dbReference type="ARBA" id="ARBA00022741"/>
    </source>
</evidence>
<dbReference type="Pfam" id="PF06574">
    <property type="entry name" value="FAD_syn"/>
    <property type="match status" value="1"/>
</dbReference>
<dbReference type="SUPFAM" id="SSF82114">
    <property type="entry name" value="Riboflavin kinase-like"/>
    <property type="match status" value="1"/>
</dbReference>
<dbReference type="InterPro" id="IPR015864">
    <property type="entry name" value="FAD_synthase"/>
</dbReference>
<dbReference type="GO" id="GO:0003919">
    <property type="term" value="F:FMN adenylyltransferase activity"/>
    <property type="evidence" value="ECO:0007669"/>
    <property type="project" value="UniProtKB-UniRule"/>
</dbReference>
<dbReference type="CDD" id="cd02064">
    <property type="entry name" value="FAD_synthetase_N"/>
    <property type="match status" value="1"/>
</dbReference>
<dbReference type="FunFam" id="2.40.30.30:FF:000003">
    <property type="entry name" value="Riboflavin biosynthesis protein"/>
    <property type="match status" value="1"/>
</dbReference>
<dbReference type="NCBIfam" id="NF004160">
    <property type="entry name" value="PRK05627.1-3"/>
    <property type="match status" value="1"/>
</dbReference>
<comment type="pathway">
    <text evidence="2 15">Cofactor biosynthesis; FAD biosynthesis; FAD from FMN: step 1/1.</text>
</comment>
<dbReference type="Pfam" id="PF01687">
    <property type="entry name" value="Flavokinase"/>
    <property type="match status" value="1"/>
</dbReference>
<dbReference type="GO" id="GO:0006747">
    <property type="term" value="P:FAD biosynthetic process"/>
    <property type="evidence" value="ECO:0007669"/>
    <property type="project" value="UniProtKB-UniRule"/>
</dbReference>
<keyword evidence="18" id="KW-1185">Reference proteome</keyword>
<keyword evidence="4 15" id="KW-0285">Flavoprotein</keyword>
<evidence type="ECO:0000256" key="6">
    <source>
        <dbReference type="ARBA" id="ARBA00022679"/>
    </source>
</evidence>
<feature type="domain" description="Riboflavin kinase" evidence="16">
    <location>
        <begin position="223"/>
        <end position="346"/>
    </location>
</feature>
<keyword evidence="10 15" id="KW-0274">FAD</keyword>
<dbReference type="EC" id="2.7.7.2" evidence="15"/>
<proteinExistence type="inferred from homology"/>
<evidence type="ECO:0000259" key="16">
    <source>
        <dbReference type="SMART" id="SM00904"/>
    </source>
</evidence>
<name>A0A4R2GYE9_9HYPH</name>
<keyword evidence="7 15" id="KW-0548">Nucleotidyltransferase</keyword>
<evidence type="ECO:0000256" key="1">
    <source>
        <dbReference type="ARBA" id="ARBA00002121"/>
    </source>
</evidence>
<evidence type="ECO:0000256" key="12">
    <source>
        <dbReference type="ARBA" id="ARBA00023268"/>
    </source>
</evidence>
<dbReference type="SUPFAM" id="SSF52374">
    <property type="entry name" value="Nucleotidylyl transferase"/>
    <property type="match status" value="1"/>
</dbReference>
<keyword evidence="8 15" id="KW-0547">Nucleotide-binding</keyword>